<evidence type="ECO:0000256" key="7">
    <source>
        <dbReference type="ARBA" id="ARBA00022777"/>
    </source>
</evidence>
<protein>
    <recommendedName>
        <fullName evidence="3">histidine kinase</fullName>
        <ecNumber evidence="3">2.7.13.3</ecNumber>
    </recommendedName>
</protein>
<name>A0A917PL98_9DEIO</name>
<organism evidence="13 14">
    <name type="scientific">Deinococcus aquiradiocola</name>
    <dbReference type="NCBI Taxonomy" id="393059"/>
    <lineage>
        <taxon>Bacteria</taxon>
        <taxon>Thermotogati</taxon>
        <taxon>Deinococcota</taxon>
        <taxon>Deinococci</taxon>
        <taxon>Deinococcales</taxon>
        <taxon>Deinococcaceae</taxon>
        <taxon>Deinococcus</taxon>
    </lineage>
</organism>
<dbReference type="PROSITE" id="PS50109">
    <property type="entry name" value="HIS_KIN"/>
    <property type="match status" value="1"/>
</dbReference>
<evidence type="ECO:0000259" key="12">
    <source>
        <dbReference type="PROSITE" id="PS50109"/>
    </source>
</evidence>
<evidence type="ECO:0000256" key="1">
    <source>
        <dbReference type="ARBA" id="ARBA00000085"/>
    </source>
</evidence>
<comment type="subcellular location">
    <subcellularLocation>
        <location evidence="2">Membrane</location>
    </subcellularLocation>
</comment>
<feature type="domain" description="Histidine kinase" evidence="12">
    <location>
        <begin position="234"/>
        <end position="434"/>
    </location>
</feature>
<keyword evidence="14" id="KW-1185">Reference proteome</keyword>
<dbReference type="RefSeq" id="WP_188964039.1">
    <property type="nucleotide sequence ID" value="NZ_BMOE01000011.1"/>
</dbReference>
<reference evidence="13" key="1">
    <citation type="journal article" date="2014" name="Int. J. Syst. Evol. Microbiol.">
        <title>Complete genome sequence of Corynebacterium casei LMG S-19264T (=DSM 44701T), isolated from a smear-ripened cheese.</title>
        <authorList>
            <consortium name="US DOE Joint Genome Institute (JGI-PGF)"/>
            <person name="Walter F."/>
            <person name="Albersmeier A."/>
            <person name="Kalinowski J."/>
            <person name="Ruckert C."/>
        </authorList>
    </citation>
    <scope>NUCLEOTIDE SEQUENCE</scope>
    <source>
        <strain evidence="13">JCM 14371</strain>
    </source>
</reference>
<keyword evidence="9 11" id="KW-0472">Membrane</keyword>
<accession>A0A917PL98</accession>
<dbReference type="CDD" id="cd00082">
    <property type="entry name" value="HisKA"/>
    <property type="match status" value="1"/>
</dbReference>
<dbReference type="Pfam" id="PF02518">
    <property type="entry name" value="HATPase_c"/>
    <property type="match status" value="1"/>
</dbReference>
<evidence type="ECO:0000256" key="9">
    <source>
        <dbReference type="ARBA" id="ARBA00023136"/>
    </source>
</evidence>
<dbReference type="SMART" id="SM00387">
    <property type="entry name" value="HATPase_c"/>
    <property type="match status" value="1"/>
</dbReference>
<dbReference type="InterPro" id="IPR003594">
    <property type="entry name" value="HATPase_dom"/>
</dbReference>
<keyword evidence="8 11" id="KW-1133">Transmembrane helix</keyword>
<feature type="compositionally biased region" description="Pro residues" evidence="10">
    <location>
        <begin position="474"/>
        <end position="487"/>
    </location>
</feature>
<keyword evidence="5" id="KW-0808">Transferase</keyword>
<evidence type="ECO:0000256" key="8">
    <source>
        <dbReference type="ARBA" id="ARBA00022989"/>
    </source>
</evidence>
<dbReference type="InterPro" id="IPR003661">
    <property type="entry name" value="HisK_dim/P_dom"/>
</dbReference>
<dbReference type="Gene3D" id="1.10.287.130">
    <property type="match status" value="1"/>
</dbReference>
<comment type="catalytic activity">
    <reaction evidence="1">
        <text>ATP + protein L-histidine = ADP + protein N-phospho-L-histidine.</text>
        <dbReference type="EC" id="2.7.13.3"/>
    </reaction>
</comment>
<comment type="caution">
    <text evidence="13">The sequence shown here is derived from an EMBL/GenBank/DDBJ whole genome shotgun (WGS) entry which is preliminary data.</text>
</comment>
<evidence type="ECO:0000256" key="2">
    <source>
        <dbReference type="ARBA" id="ARBA00004370"/>
    </source>
</evidence>
<dbReference type="GO" id="GO:0000155">
    <property type="term" value="F:phosphorelay sensor kinase activity"/>
    <property type="evidence" value="ECO:0007669"/>
    <property type="project" value="InterPro"/>
</dbReference>
<evidence type="ECO:0000256" key="3">
    <source>
        <dbReference type="ARBA" id="ARBA00012438"/>
    </source>
</evidence>
<dbReference type="AlphaFoldDB" id="A0A917PL98"/>
<dbReference type="SUPFAM" id="SSF55874">
    <property type="entry name" value="ATPase domain of HSP90 chaperone/DNA topoisomerase II/histidine kinase"/>
    <property type="match status" value="1"/>
</dbReference>
<evidence type="ECO:0000256" key="10">
    <source>
        <dbReference type="SAM" id="MobiDB-lite"/>
    </source>
</evidence>
<dbReference type="GO" id="GO:0005886">
    <property type="term" value="C:plasma membrane"/>
    <property type="evidence" value="ECO:0007669"/>
    <property type="project" value="TreeGrafter"/>
</dbReference>
<gene>
    <name evidence="13" type="ORF">GCM10008939_29320</name>
</gene>
<keyword evidence="4" id="KW-0597">Phosphoprotein</keyword>
<evidence type="ECO:0000256" key="11">
    <source>
        <dbReference type="SAM" id="Phobius"/>
    </source>
</evidence>
<reference evidence="13" key="2">
    <citation type="submission" date="2020-09" db="EMBL/GenBank/DDBJ databases">
        <authorList>
            <person name="Sun Q."/>
            <person name="Ohkuma M."/>
        </authorList>
    </citation>
    <scope>NUCLEOTIDE SEQUENCE</scope>
    <source>
        <strain evidence="13">JCM 14371</strain>
    </source>
</reference>
<dbReference type="Gene3D" id="3.30.565.10">
    <property type="entry name" value="Histidine kinase-like ATPase, C-terminal domain"/>
    <property type="match status" value="1"/>
</dbReference>
<dbReference type="InterPro" id="IPR036890">
    <property type="entry name" value="HATPase_C_sf"/>
</dbReference>
<sequence length="487" mass="52081">MTLHLPTWMHSLRFRLAVMYTLLALALVTLVGAVMTVQLLHDLDGQFQARLSERADRLAEGFNSPSAGLGQTQVAPAGSYSMVVDAAGHVLFATAGLREYEKAPFPFPGLTEVRLDDTPVKVATRPLKAGGFIWVGLSEDVIMQARQSALRVLTFAVIGTPLLTLLLAWLAGRRALRGLGQAAMLAGRINPSTSVAALPLPRRQDEVYELLSAINLLLSRIETQQSREKQLLGQIVHELGAPLTVLRASLAQAASLGTDPDVRRAALVADELTFTTQDLMQLARGQLELKLAYHYIPARQLRERLDRLVPGTTFTGDWGAFVLCDPDRLTQALRNLLANGRRAAGKDGDVTLDLHETPEAVRFVARDSGAGLPPELGERIFDPFVSGSGSSGLGLSVSRQIARMHGGDLTGGNWRHPDGELGGAEFILGLPGLDLTDDDASEDPDETDLSDADLGAPRTTDPTTPIRPGGQATPPAPGGPPPTPTGR</sequence>
<feature type="region of interest" description="Disordered" evidence="10">
    <location>
        <begin position="432"/>
        <end position="487"/>
    </location>
</feature>
<dbReference type="InterPro" id="IPR005467">
    <property type="entry name" value="His_kinase_dom"/>
</dbReference>
<proteinExistence type="predicted"/>
<dbReference type="PANTHER" id="PTHR45436">
    <property type="entry name" value="SENSOR HISTIDINE KINASE YKOH"/>
    <property type="match status" value="1"/>
</dbReference>
<dbReference type="CDD" id="cd00075">
    <property type="entry name" value="HATPase"/>
    <property type="match status" value="1"/>
</dbReference>
<dbReference type="InterPro" id="IPR004358">
    <property type="entry name" value="Sig_transdc_His_kin-like_C"/>
</dbReference>
<dbReference type="PRINTS" id="PR00344">
    <property type="entry name" value="BCTRLSENSOR"/>
</dbReference>
<dbReference type="PANTHER" id="PTHR45436:SF5">
    <property type="entry name" value="SENSOR HISTIDINE KINASE TRCS"/>
    <property type="match status" value="1"/>
</dbReference>
<evidence type="ECO:0000256" key="4">
    <source>
        <dbReference type="ARBA" id="ARBA00022553"/>
    </source>
</evidence>
<feature type="transmembrane region" description="Helical" evidence="11">
    <location>
        <begin position="152"/>
        <end position="171"/>
    </location>
</feature>
<dbReference type="EMBL" id="BMOE01000011">
    <property type="protein sequence ID" value="GGJ83605.1"/>
    <property type="molecule type" value="Genomic_DNA"/>
</dbReference>
<dbReference type="EC" id="2.7.13.3" evidence="3"/>
<feature type="transmembrane region" description="Helical" evidence="11">
    <location>
        <begin position="20"/>
        <end position="40"/>
    </location>
</feature>
<evidence type="ECO:0000256" key="5">
    <source>
        <dbReference type="ARBA" id="ARBA00022679"/>
    </source>
</evidence>
<keyword evidence="6 11" id="KW-0812">Transmembrane</keyword>
<feature type="compositionally biased region" description="Low complexity" evidence="10">
    <location>
        <begin position="457"/>
        <end position="473"/>
    </location>
</feature>
<dbReference type="Proteomes" id="UP000635726">
    <property type="component" value="Unassembled WGS sequence"/>
</dbReference>
<feature type="compositionally biased region" description="Acidic residues" evidence="10">
    <location>
        <begin position="435"/>
        <end position="451"/>
    </location>
</feature>
<evidence type="ECO:0000313" key="14">
    <source>
        <dbReference type="Proteomes" id="UP000635726"/>
    </source>
</evidence>
<keyword evidence="7 13" id="KW-0418">Kinase</keyword>
<evidence type="ECO:0000256" key="6">
    <source>
        <dbReference type="ARBA" id="ARBA00022692"/>
    </source>
</evidence>
<evidence type="ECO:0000313" key="13">
    <source>
        <dbReference type="EMBL" id="GGJ83605.1"/>
    </source>
</evidence>
<dbReference type="InterPro" id="IPR050428">
    <property type="entry name" value="TCS_sensor_his_kinase"/>
</dbReference>